<dbReference type="InterPro" id="IPR038475">
    <property type="entry name" value="RecG_C_sf"/>
</dbReference>
<sequence length="565" mass="64544">MFIGKEGVTLMTEEEFKEILDKEETDTVEFKSWINARNIKEIISLAVDELIAFANTKGGTVYFGVEDKPIEVTGCDRNYDGQRIIEGIYDRTVPPLFTEISDFEYQGKLVIAISVKADGKTYTTTEGRCLKRLGRNSKPAYPDELSNVYSSVQNPDFSGRIIGESTLDDINKLEVYSVKEKLRVRDSKSTLPDLDDIDFLRDLQLIKYDGDVERLTIAGLLFVGKETSIQRLLPQAEVIYLHYSADNLEEYNARLDLKLPLISIIDKLTERVQAYSKIENIQVGLFRLEVEDFPERVFQEALLNALSHRDYQSNAAVYVKQYPDRVVIENPGGFLDGITEDNIITHPSIPRNKLIAETLQNLKYVQRTGQGVDIIFKDMVSMGKPYPRYRSFNDAVSLTIFSAIDNTEFVKFITEVQDKNSKIMPLAEMMILRDLMDNRKEQLSELSRKVQKSLDETKKSCNELVNSGLIEIVGKEYMLTAKVYEALKSDVEYTRDKTVQYIKAKNMILEYLQTNDQITSAKIQEMCGFTKQQARSVIDKMRSEGLITLTGKGPAARYVMFKRIE</sequence>
<dbReference type="InterPro" id="IPR038461">
    <property type="entry name" value="Schlafen_AlbA_2_dom_sf"/>
</dbReference>
<evidence type="ECO:0000259" key="2">
    <source>
        <dbReference type="Pfam" id="PF04326"/>
    </source>
</evidence>
<dbReference type="InterPro" id="IPR036388">
    <property type="entry name" value="WH-like_DNA-bd_sf"/>
</dbReference>
<dbReference type="Pfam" id="PF13749">
    <property type="entry name" value="HATPase_c_4"/>
    <property type="match status" value="1"/>
</dbReference>
<dbReference type="Pfam" id="PF04326">
    <property type="entry name" value="SLFN_AlbA_2"/>
    <property type="match status" value="1"/>
</dbReference>
<dbReference type="Gene3D" id="1.10.10.10">
    <property type="entry name" value="Winged helix-like DNA-binding domain superfamily/Winged helix DNA-binding domain"/>
    <property type="match status" value="1"/>
</dbReference>
<accession>A0A396AJX4</accession>
<protein>
    <recommendedName>
        <fullName evidence="2">Schlafen AlbA-2 domain-containing protein</fullName>
    </recommendedName>
</protein>
<dbReference type="Proteomes" id="UP000266391">
    <property type="component" value="Unassembled WGS sequence"/>
</dbReference>
<reference evidence="3 4" key="1">
    <citation type="submission" date="2018-08" db="EMBL/GenBank/DDBJ databases">
        <title>A genome reference for cultivated species of the human gut microbiota.</title>
        <authorList>
            <person name="Zou Y."/>
            <person name="Xue W."/>
            <person name="Luo G."/>
        </authorList>
    </citation>
    <scope>NUCLEOTIDE SEQUENCE [LARGE SCALE GENOMIC DNA]</scope>
    <source>
        <strain evidence="3 4">AM32-8LB</strain>
    </source>
</reference>
<feature type="domain" description="Schlafen AlbA-2" evidence="2">
    <location>
        <begin position="24"/>
        <end position="140"/>
    </location>
</feature>
<dbReference type="PANTHER" id="PTHR30595">
    <property type="entry name" value="GLPR-RELATED TRANSCRIPTIONAL REPRESSOR"/>
    <property type="match status" value="1"/>
</dbReference>
<dbReference type="SUPFAM" id="SSF46785">
    <property type="entry name" value="Winged helix' DNA-binding domain"/>
    <property type="match status" value="1"/>
</dbReference>
<dbReference type="Gene3D" id="3.30.950.30">
    <property type="entry name" value="Schlafen, AAA domain"/>
    <property type="match status" value="1"/>
</dbReference>
<dbReference type="Gene3D" id="3.30.565.60">
    <property type="match status" value="1"/>
</dbReference>
<evidence type="ECO:0000313" key="4">
    <source>
        <dbReference type="Proteomes" id="UP000266391"/>
    </source>
</evidence>
<organism evidence="3 4">
    <name type="scientific">Roseburia inulinivorans</name>
    <dbReference type="NCBI Taxonomy" id="360807"/>
    <lineage>
        <taxon>Bacteria</taxon>
        <taxon>Bacillati</taxon>
        <taxon>Bacillota</taxon>
        <taxon>Clostridia</taxon>
        <taxon>Lachnospirales</taxon>
        <taxon>Lachnospiraceae</taxon>
        <taxon>Roseburia</taxon>
    </lineage>
</organism>
<keyword evidence="1" id="KW-0175">Coiled coil</keyword>
<dbReference type="InterPro" id="IPR036390">
    <property type="entry name" value="WH_DNA-bd_sf"/>
</dbReference>
<proteinExistence type="predicted"/>
<name>A0A396AJX4_9FIRM</name>
<evidence type="ECO:0000256" key="1">
    <source>
        <dbReference type="SAM" id="Coils"/>
    </source>
</evidence>
<dbReference type="EMBL" id="QSIQ01000007">
    <property type="protein sequence ID" value="RHD04302.1"/>
    <property type="molecule type" value="Genomic_DNA"/>
</dbReference>
<dbReference type="InterPro" id="IPR007421">
    <property type="entry name" value="Schlafen_AlbA_2_dom"/>
</dbReference>
<dbReference type="AlphaFoldDB" id="A0A396AJX4"/>
<gene>
    <name evidence="3" type="ORF">DW813_06370</name>
</gene>
<dbReference type="PANTHER" id="PTHR30595:SF6">
    <property type="entry name" value="SCHLAFEN ALBA-2 DOMAIN-CONTAINING PROTEIN"/>
    <property type="match status" value="1"/>
</dbReference>
<feature type="coiled-coil region" evidence="1">
    <location>
        <begin position="429"/>
        <end position="456"/>
    </location>
</feature>
<evidence type="ECO:0000313" key="3">
    <source>
        <dbReference type="EMBL" id="RHD04302.1"/>
    </source>
</evidence>
<comment type="caution">
    <text evidence="3">The sequence shown here is derived from an EMBL/GenBank/DDBJ whole genome shotgun (WGS) entry which is preliminary data.</text>
</comment>